<dbReference type="InterPro" id="IPR010721">
    <property type="entry name" value="UstE-like"/>
</dbReference>
<feature type="transmembrane region" description="Helical" evidence="1">
    <location>
        <begin position="176"/>
        <end position="199"/>
    </location>
</feature>
<dbReference type="PANTHER" id="PTHR32251:SF23">
    <property type="entry name" value="3-OXO-5-ALPHA-STEROID 4-DEHYDROGENASE (DUF1295)"/>
    <property type="match status" value="1"/>
</dbReference>
<keyword evidence="3" id="KW-1185">Reference proteome</keyword>
<gene>
    <name evidence="2" type="ORF">M9Y10_006177</name>
</gene>
<feature type="transmembrane region" description="Helical" evidence="1">
    <location>
        <begin position="56"/>
        <end position="79"/>
    </location>
</feature>
<evidence type="ECO:0000256" key="1">
    <source>
        <dbReference type="SAM" id="Phobius"/>
    </source>
</evidence>
<organism evidence="2 3">
    <name type="scientific">Tritrichomonas musculus</name>
    <dbReference type="NCBI Taxonomy" id="1915356"/>
    <lineage>
        <taxon>Eukaryota</taxon>
        <taxon>Metamonada</taxon>
        <taxon>Parabasalia</taxon>
        <taxon>Tritrichomonadida</taxon>
        <taxon>Tritrichomonadidae</taxon>
        <taxon>Tritrichomonas</taxon>
    </lineage>
</organism>
<evidence type="ECO:0000313" key="3">
    <source>
        <dbReference type="Proteomes" id="UP001470230"/>
    </source>
</evidence>
<reference evidence="2 3" key="1">
    <citation type="submission" date="2024-04" db="EMBL/GenBank/DDBJ databases">
        <title>Tritrichomonas musculus Genome.</title>
        <authorList>
            <person name="Alves-Ferreira E."/>
            <person name="Grigg M."/>
            <person name="Lorenzi H."/>
            <person name="Galac M."/>
        </authorList>
    </citation>
    <scope>NUCLEOTIDE SEQUENCE [LARGE SCALE GENOMIC DNA]</scope>
    <source>
        <strain evidence="2 3">EAF2021</strain>
    </source>
</reference>
<evidence type="ECO:0008006" key="4">
    <source>
        <dbReference type="Google" id="ProtNLM"/>
    </source>
</evidence>
<name>A0ABR2JDQ2_9EUKA</name>
<keyword evidence="1" id="KW-1133">Transmembrane helix</keyword>
<evidence type="ECO:0000313" key="2">
    <source>
        <dbReference type="EMBL" id="KAK8875994.1"/>
    </source>
</evidence>
<keyword evidence="1" id="KW-0472">Membrane</keyword>
<dbReference type="Proteomes" id="UP001470230">
    <property type="component" value="Unassembled WGS sequence"/>
</dbReference>
<dbReference type="PROSITE" id="PS50244">
    <property type="entry name" value="S5A_REDUCTASE"/>
    <property type="match status" value="1"/>
</dbReference>
<feature type="transmembrane region" description="Helical" evidence="1">
    <location>
        <begin position="235"/>
        <end position="254"/>
    </location>
</feature>
<dbReference type="Pfam" id="PF06966">
    <property type="entry name" value="DUF1295"/>
    <property type="match status" value="2"/>
</dbReference>
<accession>A0ABR2JDQ2</accession>
<dbReference type="Gene3D" id="1.20.120.1630">
    <property type="match status" value="1"/>
</dbReference>
<proteinExistence type="predicted"/>
<protein>
    <recommendedName>
        <fullName evidence="4">Steroid 5-alpha reductase C-terminal domain-containing protein</fullName>
    </recommendedName>
</protein>
<sequence length="327" mass="38061">MSDFFATVFVWFTTIILSNTSIYDPYWSVAPPVYFTIFFFNHFNFDLFSNDKKYEFAFSLLILIAQGCKLALLIITWIWGIRLTLNWMTDFTSLARQDWRYSKFKDSCPFLIWHIINFFGLQLVPTIIVFLAMLPGYEIMNFTSDSIFLNTLHEYFVNNQKITICSILNVNINTFAFINASLLLFGAFLSMIGIILEHYGDIQLREFRKNPENKGKVCNKGLWSYSRHPNYLGEIMIWWGVYIMASPILLLTSLQDGEQNNNSLNCSDNFLCKFDLGKFKNWPIGAIANTLLFLCVSIPLMEGRQLKNKPSYAEYKKKTGMLIPKLF</sequence>
<feature type="transmembrane region" description="Helical" evidence="1">
    <location>
        <begin position="110"/>
        <end position="134"/>
    </location>
</feature>
<feature type="transmembrane region" description="Helical" evidence="1">
    <location>
        <begin position="282"/>
        <end position="301"/>
    </location>
</feature>
<keyword evidence="1" id="KW-0812">Transmembrane</keyword>
<dbReference type="EMBL" id="JAPFFF010000012">
    <property type="protein sequence ID" value="KAK8875994.1"/>
    <property type="molecule type" value="Genomic_DNA"/>
</dbReference>
<dbReference type="PANTHER" id="PTHR32251">
    <property type="entry name" value="3-OXO-5-ALPHA-STEROID 4-DEHYDROGENASE"/>
    <property type="match status" value="1"/>
</dbReference>
<comment type="caution">
    <text evidence="2">The sequence shown here is derived from an EMBL/GenBank/DDBJ whole genome shotgun (WGS) entry which is preliminary data.</text>
</comment>